<evidence type="ECO:0000256" key="1">
    <source>
        <dbReference type="SAM" id="Phobius"/>
    </source>
</evidence>
<feature type="chain" id="PRO_5012159056" description="Transmembrane protein" evidence="2">
    <location>
        <begin position="23"/>
        <end position="160"/>
    </location>
</feature>
<comment type="caution">
    <text evidence="3">The sequence shown here is derived from an EMBL/GenBank/DDBJ whole genome shotgun (WGS) entry which is preliminary data.</text>
</comment>
<organism evidence="3 4">
    <name type="scientific">Candidatus Magasanikbacteria bacterium CG1_02_32_51</name>
    <dbReference type="NCBI Taxonomy" id="1805238"/>
    <lineage>
        <taxon>Bacteria</taxon>
        <taxon>Candidatus Magasanikiibacteriota</taxon>
    </lineage>
</organism>
<evidence type="ECO:0000313" key="4">
    <source>
        <dbReference type="Proteomes" id="UP000181941"/>
    </source>
</evidence>
<dbReference type="STRING" id="1805238.AUJ23_03760"/>
<reference evidence="3 4" key="1">
    <citation type="journal article" date="2016" name="Environ. Microbiol.">
        <title>Genomic resolution of a cold subsurface aquifer community provides metabolic insights for novel microbes adapted to high CO concentrations.</title>
        <authorList>
            <person name="Probst A.J."/>
            <person name="Castelle C.J."/>
            <person name="Singh A."/>
            <person name="Brown C.T."/>
            <person name="Anantharaman K."/>
            <person name="Sharon I."/>
            <person name="Hug L.A."/>
            <person name="Burstein D."/>
            <person name="Emerson J.B."/>
            <person name="Thomas B.C."/>
            <person name="Banfield J.F."/>
        </authorList>
    </citation>
    <scope>NUCLEOTIDE SEQUENCE [LARGE SCALE GENOMIC DNA]</scope>
    <source>
        <strain evidence="3">CG1_02_32_51</strain>
    </source>
</reference>
<feature type="signal peptide" evidence="2">
    <location>
        <begin position="1"/>
        <end position="22"/>
    </location>
</feature>
<keyword evidence="2" id="KW-0732">Signal</keyword>
<evidence type="ECO:0008006" key="5">
    <source>
        <dbReference type="Google" id="ProtNLM"/>
    </source>
</evidence>
<protein>
    <recommendedName>
        <fullName evidence="5">Transmembrane protein</fullName>
    </recommendedName>
</protein>
<dbReference type="AlphaFoldDB" id="A0A1J4U4W5"/>
<evidence type="ECO:0000313" key="3">
    <source>
        <dbReference type="EMBL" id="OIO18393.1"/>
    </source>
</evidence>
<sequence length="160" mass="18144">MKKVYIFLVFSFFVLFPFSSIAVTCRDNYNDDYFCEKQGYNLEKGNGCQPRICVFPDGSKCSSDTFLHGTCGVEFRKPTSCVENGHIVQGYEVCCNGKKLLNYGAGEYSGYATCESFLTYPYKNLPSNTRVIISQAIFFIALFSGLFIIGFFIKKLFKKK</sequence>
<dbReference type="EMBL" id="MNVC01000045">
    <property type="protein sequence ID" value="OIO18393.1"/>
    <property type="molecule type" value="Genomic_DNA"/>
</dbReference>
<name>A0A1J4U4W5_9BACT</name>
<keyword evidence="1" id="KW-0812">Transmembrane</keyword>
<evidence type="ECO:0000256" key="2">
    <source>
        <dbReference type="SAM" id="SignalP"/>
    </source>
</evidence>
<proteinExistence type="predicted"/>
<keyword evidence="1" id="KW-1133">Transmembrane helix</keyword>
<keyword evidence="1" id="KW-0472">Membrane</keyword>
<feature type="transmembrane region" description="Helical" evidence="1">
    <location>
        <begin position="132"/>
        <end position="153"/>
    </location>
</feature>
<gene>
    <name evidence="3" type="ORF">AUJ23_03760</name>
</gene>
<dbReference type="Proteomes" id="UP000181941">
    <property type="component" value="Unassembled WGS sequence"/>
</dbReference>
<accession>A0A1J4U4W5</accession>